<dbReference type="GO" id="GO:0030041">
    <property type="term" value="P:actin filament polymerization"/>
    <property type="evidence" value="ECO:0007669"/>
    <property type="project" value="TreeGrafter"/>
</dbReference>
<dbReference type="Pfam" id="PF10152">
    <property type="entry name" value="CCDC53"/>
    <property type="match status" value="1"/>
</dbReference>
<dbReference type="Proteomes" id="UP000230423">
    <property type="component" value="Unassembled WGS sequence"/>
</dbReference>
<evidence type="ECO:0000256" key="3">
    <source>
        <dbReference type="SAM" id="MobiDB-lite"/>
    </source>
</evidence>
<feature type="coiled-coil region" evidence="2">
    <location>
        <begin position="48"/>
        <end position="82"/>
    </location>
</feature>
<evidence type="ECO:0000313" key="6">
    <source>
        <dbReference type="Proteomes" id="UP000230423"/>
    </source>
</evidence>
<accession>A0A2G9U126</accession>
<protein>
    <submittedName>
        <fullName evidence="5">Uncharacterized protein</fullName>
    </submittedName>
</protein>
<dbReference type="GO" id="GO:0006887">
    <property type="term" value="P:exocytosis"/>
    <property type="evidence" value="ECO:0007669"/>
    <property type="project" value="TreeGrafter"/>
</dbReference>
<evidence type="ECO:0000256" key="1">
    <source>
        <dbReference type="ARBA" id="ARBA00006290"/>
    </source>
</evidence>
<proteinExistence type="inferred from homology"/>
<dbReference type="GO" id="GO:0071203">
    <property type="term" value="C:WASH complex"/>
    <property type="evidence" value="ECO:0007669"/>
    <property type="project" value="InterPro"/>
</dbReference>
<name>A0A2G9U126_TELCI</name>
<keyword evidence="4" id="KW-0732">Signal</keyword>
<organism evidence="5 6">
    <name type="scientific">Teladorsagia circumcincta</name>
    <name type="common">Brown stomach worm</name>
    <name type="synonym">Ostertagia circumcincta</name>
    <dbReference type="NCBI Taxonomy" id="45464"/>
    <lineage>
        <taxon>Eukaryota</taxon>
        <taxon>Metazoa</taxon>
        <taxon>Ecdysozoa</taxon>
        <taxon>Nematoda</taxon>
        <taxon>Chromadorea</taxon>
        <taxon>Rhabditida</taxon>
        <taxon>Rhabditina</taxon>
        <taxon>Rhabditomorpha</taxon>
        <taxon>Strongyloidea</taxon>
        <taxon>Trichostrongylidae</taxon>
        <taxon>Teladorsagia</taxon>
    </lineage>
</organism>
<dbReference type="PANTHER" id="PTHR13015:SF0">
    <property type="entry name" value="WASH COMPLEX SUBUNIT 3"/>
    <property type="match status" value="1"/>
</dbReference>
<dbReference type="OrthoDB" id="268027at2759"/>
<feature type="chain" id="PRO_5013722133" evidence="4">
    <location>
        <begin position="20"/>
        <end position="248"/>
    </location>
</feature>
<evidence type="ECO:0000313" key="5">
    <source>
        <dbReference type="EMBL" id="PIO63927.1"/>
    </source>
</evidence>
<keyword evidence="6" id="KW-1185">Reference proteome</keyword>
<comment type="similarity">
    <text evidence="1">Belongs to the CCDC53 family.</text>
</comment>
<reference evidence="5 6" key="1">
    <citation type="submission" date="2015-09" db="EMBL/GenBank/DDBJ databases">
        <title>Draft genome of the parasitic nematode Teladorsagia circumcincta isolate WARC Sus (inbred).</title>
        <authorList>
            <person name="Mitreva M."/>
        </authorList>
    </citation>
    <scope>NUCLEOTIDE SEQUENCE [LARGE SCALE GENOMIC DNA]</scope>
    <source>
        <strain evidence="5 6">S</strain>
    </source>
</reference>
<feature type="compositionally biased region" description="Pro residues" evidence="3">
    <location>
        <begin position="216"/>
        <end position="225"/>
    </location>
</feature>
<feature type="signal peptide" evidence="4">
    <location>
        <begin position="1"/>
        <end position="19"/>
    </location>
</feature>
<dbReference type="InterPro" id="IPR019309">
    <property type="entry name" value="WASHC3"/>
</dbReference>
<evidence type="ECO:0000256" key="2">
    <source>
        <dbReference type="SAM" id="Coils"/>
    </source>
</evidence>
<sequence length="248" mass="26735">MTMGGLTAMQGLLLDLVAAVLTRVFEPVAPLNRRRVVAFVNCYLYKMIDFLNAFANRAERAILEAERQLRAADIKLQLLEAKLASIPDSVPDTTELQSESSPLTAAFSQEVLYDDLGTISCGRAEGRSLTECRREGKSTGVASDSRAATVSVADTIQPEAGKRESNQNASNVLLVKDDPAFAKYFRMLKLGVVEPAVKLKMQSEGVDPSILDNPNAPSPNAPIPSLPRNEPTVDTSDTSSVSSFSDSD</sequence>
<dbReference type="AlphaFoldDB" id="A0A2G9U126"/>
<feature type="region of interest" description="Disordered" evidence="3">
    <location>
        <begin position="206"/>
        <end position="248"/>
    </location>
</feature>
<feature type="compositionally biased region" description="Low complexity" evidence="3">
    <location>
        <begin position="232"/>
        <end position="248"/>
    </location>
</feature>
<dbReference type="EMBL" id="KZ350388">
    <property type="protein sequence ID" value="PIO63927.1"/>
    <property type="molecule type" value="Genomic_DNA"/>
</dbReference>
<keyword evidence="2" id="KW-0175">Coiled coil</keyword>
<evidence type="ECO:0000256" key="4">
    <source>
        <dbReference type="SAM" id="SignalP"/>
    </source>
</evidence>
<dbReference type="PANTHER" id="PTHR13015">
    <property type="entry name" value="PROTEIN AD-016-RELATED"/>
    <property type="match status" value="1"/>
</dbReference>
<gene>
    <name evidence="5" type="ORF">TELCIR_14457</name>
</gene>